<feature type="transmembrane region" description="Helical" evidence="8">
    <location>
        <begin position="338"/>
        <end position="357"/>
    </location>
</feature>
<evidence type="ECO:0000256" key="1">
    <source>
        <dbReference type="ARBA" id="ARBA00004429"/>
    </source>
</evidence>
<evidence type="ECO:0000256" key="3">
    <source>
        <dbReference type="ARBA" id="ARBA00022475"/>
    </source>
</evidence>
<dbReference type="InterPro" id="IPR026032">
    <property type="entry name" value="HcaT-like"/>
</dbReference>
<accession>A0ABQ4TDT4</accession>
<evidence type="ECO:0000256" key="6">
    <source>
        <dbReference type="ARBA" id="ARBA00022989"/>
    </source>
</evidence>
<reference evidence="10" key="1">
    <citation type="journal article" date="2021" name="Front. Microbiol.">
        <title>Comprehensive Comparative Genomics and Phenotyping of Methylobacterium Species.</title>
        <authorList>
            <person name="Alessa O."/>
            <person name="Ogura Y."/>
            <person name="Fujitani Y."/>
            <person name="Takami H."/>
            <person name="Hayashi T."/>
            <person name="Sahin N."/>
            <person name="Tani A."/>
        </authorList>
    </citation>
    <scope>NUCLEOTIDE SEQUENCE</scope>
    <source>
        <strain evidence="10">NBRC 15689</strain>
    </source>
</reference>
<dbReference type="Pfam" id="PF12832">
    <property type="entry name" value="MFS_1_like"/>
    <property type="match status" value="1"/>
</dbReference>
<feature type="transmembrane region" description="Helical" evidence="8">
    <location>
        <begin position="138"/>
        <end position="158"/>
    </location>
</feature>
<evidence type="ECO:0000256" key="7">
    <source>
        <dbReference type="ARBA" id="ARBA00023136"/>
    </source>
</evidence>
<feature type="transmembrane region" description="Helical" evidence="8">
    <location>
        <begin position="273"/>
        <end position="293"/>
    </location>
</feature>
<comment type="caution">
    <text evidence="10">The sequence shown here is derived from an EMBL/GenBank/DDBJ whole genome shotgun (WGS) entry which is preliminary data.</text>
</comment>
<organism evidence="10 11">
    <name type="scientific">Methylobacterium organophilum</name>
    <dbReference type="NCBI Taxonomy" id="410"/>
    <lineage>
        <taxon>Bacteria</taxon>
        <taxon>Pseudomonadati</taxon>
        <taxon>Pseudomonadota</taxon>
        <taxon>Alphaproteobacteria</taxon>
        <taxon>Hyphomicrobiales</taxon>
        <taxon>Methylobacteriaceae</taxon>
        <taxon>Methylobacterium</taxon>
    </lineage>
</organism>
<feature type="transmembrane region" description="Helical" evidence="8">
    <location>
        <begin position="363"/>
        <end position="381"/>
    </location>
</feature>
<feature type="transmembrane region" description="Helical" evidence="8">
    <location>
        <begin position="242"/>
        <end position="261"/>
    </location>
</feature>
<feature type="transmembrane region" description="Helical" evidence="8">
    <location>
        <begin position="211"/>
        <end position="236"/>
    </location>
</feature>
<keyword evidence="2" id="KW-0813">Transport</keyword>
<evidence type="ECO:0000256" key="2">
    <source>
        <dbReference type="ARBA" id="ARBA00022448"/>
    </source>
</evidence>
<feature type="transmembrane region" description="Helical" evidence="8">
    <location>
        <begin position="102"/>
        <end position="126"/>
    </location>
</feature>
<evidence type="ECO:0000256" key="4">
    <source>
        <dbReference type="ARBA" id="ARBA00022519"/>
    </source>
</evidence>
<feature type="transmembrane region" description="Helical" evidence="8">
    <location>
        <begin position="43"/>
        <end position="62"/>
    </location>
</feature>
<dbReference type="NCBIfam" id="NF037955">
    <property type="entry name" value="mfs"/>
    <property type="match status" value="1"/>
</dbReference>
<sequence length="395" mass="39703">MSPTPEPDPVRLTLLYTFVFVEIGIAMPFMPVWLNALGLDPRVIGALIALPIVIRIVATAPLMSLIDRGVPARALLIAGSLGGGLTYAAMPLAAGFGGAPLAGLVALNALCGASLVPCIDYLTLAAVRRSARLDYARIRMGGSVGFLVANLAGGALLGLLGERFAVPLLLTLLSLVAGAVALAVGETGSPARPASPGGEAPGPRLPNQLRLAIAAAATIQATHAAVNAFGAIHWAAHGIAPRWIGALWAIGVASEIVLFAIVRKVPARWRSPFRMIGLGAGAALVRAVGMAAYGTELPAALALQLLHGFTFGATQLGAMAAVSQLAPEGARGRAQGTVSAATALVASGSTLLCGLVYAQAGGAATFLSMAPLALTGLCLAARGGVLARRAALIAP</sequence>
<keyword evidence="4" id="KW-0997">Cell inner membrane</keyword>
<protein>
    <submittedName>
        <fullName evidence="10">3-phenylpropionic acid transporter</fullName>
    </submittedName>
</protein>
<comment type="subcellular location">
    <subcellularLocation>
        <location evidence="1">Cell inner membrane</location>
        <topology evidence="1">Multi-pass membrane protein</topology>
    </subcellularLocation>
</comment>
<feature type="transmembrane region" description="Helical" evidence="8">
    <location>
        <begin position="74"/>
        <end position="96"/>
    </location>
</feature>
<keyword evidence="6 8" id="KW-1133">Transmembrane helix</keyword>
<feature type="transmembrane region" description="Helical" evidence="8">
    <location>
        <begin position="164"/>
        <end position="184"/>
    </location>
</feature>
<dbReference type="SUPFAM" id="SSF103473">
    <property type="entry name" value="MFS general substrate transporter"/>
    <property type="match status" value="1"/>
</dbReference>
<dbReference type="PANTHER" id="PTHR23522">
    <property type="entry name" value="BLL5896 PROTEIN"/>
    <property type="match status" value="1"/>
</dbReference>
<feature type="transmembrane region" description="Helical" evidence="8">
    <location>
        <begin position="305"/>
        <end position="326"/>
    </location>
</feature>
<keyword evidence="5 8" id="KW-0812">Transmembrane</keyword>
<keyword evidence="7 8" id="KW-0472">Membrane</keyword>
<feature type="transmembrane region" description="Helical" evidence="8">
    <location>
        <begin position="12"/>
        <end position="31"/>
    </location>
</feature>
<evidence type="ECO:0000256" key="5">
    <source>
        <dbReference type="ARBA" id="ARBA00022692"/>
    </source>
</evidence>
<evidence type="ECO:0000313" key="11">
    <source>
        <dbReference type="Proteomes" id="UP001055156"/>
    </source>
</evidence>
<evidence type="ECO:0000259" key="9">
    <source>
        <dbReference type="Pfam" id="PF12832"/>
    </source>
</evidence>
<gene>
    <name evidence="10" type="primary">hcaT_2</name>
    <name evidence="10" type="ORF">LKMONMHP_4098</name>
</gene>
<evidence type="ECO:0000313" key="10">
    <source>
        <dbReference type="EMBL" id="GJE29219.1"/>
    </source>
</evidence>
<dbReference type="PANTHER" id="PTHR23522:SF10">
    <property type="entry name" value="3-PHENYLPROPIONIC ACID TRANSPORTER-RELATED"/>
    <property type="match status" value="1"/>
</dbReference>
<dbReference type="Proteomes" id="UP001055156">
    <property type="component" value="Unassembled WGS sequence"/>
</dbReference>
<proteinExistence type="predicted"/>
<feature type="domain" description="Major facilitator superfamily associated" evidence="9">
    <location>
        <begin position="11"/>
        <end position="367"/>
    </location>
</feature>
<dbReference type="InterPro" id="IPR036259">
    <property type="entry name" value="MFS_trans_sf"/>
</dbReference>
<name>A0ABQ4TDT4_METOR</name>
<reference evidence="10" key="2">
    <citation type="submission" date="2021-08" db="EMBL/GenBank/DDBJ databases">
        <authorList>
            <person name="Tani A."/>
            <person name="Ola A."/>
            <person name="Ogura Y."/>
            <person name="Katsura K."/>
            <person name="Hayashi T."/>
        </authorList>
    </citation>
    <scope>NUCLEOTIDE SEQUENCE</scope>
    <source>
        <strain evidence="10">NBRC 15689</strain>
    </source>
</reference>
<dbReference type="RefSeq" id="WP_238313495.1">
    <property type="nucleotide sequence ID" value="NZ_BPQV01000014.1"/>
</dbReference>
<keyword evidence="11" id="KW-1185">Reference proteome</keyword>
<dbReference type="InterPro" id="IPR024989">
    <property type="entry name" value="MFS_assoc_dom"/>
</dbReference>
<keyword evidence="3" id="KW-1003">Cell membrane</keyword>
<dbReference type="EMBL" id="BPQV01000014">
    <property type="protein sequence ID" value="GJE29219.1"/>
    <property type="molecule type" value="Genomic_DNA"/>
</dbReference>
<evidence type="ECO:0000256" key="8">
    <source>
        <dbReference type="SAM" id="Phobius"/>
    </source>
</evidence>
<dbReference type="PIRSF" id="PIRSF004925">
    <property type="entry name" value="HcaT"/>
    <property type="match status" value="1"/>
</dbReference>
<dbReference type="Gene3D" id="1.20.1250.20">
    <property type="entry name" value="MFS general substrate transporter like domains"/>
    <property type="match status" value="2"/>
</dbReference>